<dbReference type="STRING" id="41688.A0A2N3N5C9"/>
<dbReference type="OrthoDB" id="4499262at2759"/>
<reference evidence="4 5" key="1">
    <citation type="journal article" date="2017" name="G3 (Bethesda)">
        <title>First Draft Genome Sequence of the Pathogenic Fungus Lomentospora prolificans (Formerly Scedosporium prolificans).</title>
        <authorList>
            <person name="Luo R."/>
            <person name="Zimin A."/>
            <person name="Workman R."/>
            <person name="Fan Y."/>
            <person name="Pertea G."/>
            <person name="Grossman N."/>
            <person name="Wear M.P."/>
            <person name="Jia B."/>
            <person name="Miller H."/>
            <person name="Casadevall A."/>
            <person name="Timp W."/>
            <person name="Zhang S.X."/>
            <person name="Salzberg S.L."/>
        </authorList>
    </citation>
    <scope>NUCLEOTIDE SEQUENCE [LARGE SCALE GENOMIC DNA]</scope>
    <source>
        <strain evidence="4 5">JHH-5317</strain>
    </source>
</reference>
<keyword evidence="5" id="KW-1185">Reference proteome</keyword>
<dbReference type="VEuPathDB" id="FungiDB:jhhlp_006241"/>
<evidence type="ECO:0000313" key="4">
    <source>
        <dbReference type="EMBL" id="PKS07635.1"/>
    </source>
</evidence>
<evidence type="ECO:0000256" key="1">
    <source>
        <dbReference type="SAM" id="MobiDB-lite"/>
    </source>
</evidence>
<keyword evidence="2" id="KW-1133">Transmembrane helix</keyword>
<dbReference type="Proteomes" id="UP000233524">
    <property type="component" value="Unassembled WGS sequence"/>
</dbReference>
<feature type="region of interest" description="Disordered" evidence="1">
    <location>
        <begin position="270"/>
        <end position="335"/>
    </location>
</feature>
<protein>
    <submittedName>
        <fullName evidence="4">Uncharacterized protein</fullName>
    </submittedName>
</protein>
<accession>A0A2N3N5C9</accession>
<organism evidence="4 5">
    <name type="scientific">Lomentospora prolificans</name>
    <dbReference type="NCBI Taxonomy" id="41688"/>
    <lineage>
        <taxon>Eukaryota</taxon>
        <taxon>Fungi</taxon>
        <taxon>Dikarya</taxon>
        <taxon>Ascomycota</taxon>
        <taxon>Pezizomycotina</taxon>
        <taxon>Sordariomycetes</taxon>
        <taxon>Hypocreomycetidae</taxon>
        <taxon>Microascales</taxon>
        <taxon>Microascaceae</taxon>
        <taxon>Lomentospora</taxon>
    </lineage>
</organism>
<feature type="chain" id="PRO_5014904364" evidence="3">
    <location>
        <begin position="24"/>
        <end position="412"/>
    </location>
</feature>
<gene>
    <name evidence="4" type="ORF">jhhlp_006241</name>
</gene>
<dbReference type="AlphaFoldDB" id="A0A2N3N5C9"/>
<feature type="transmembrane region" description="Helical" evidence="2">
    <location>
        <begin position="235"/>
        <end position="257"/>
    </location>
</feature>
<keyword evidence="3" id="KW-0732">Signal</keyword>
<dbReference type="InParanoid" id="A0A2N3N5C9"/>
<feature type="region of interest" description="Disordered" evidence="1">
    <location>
        <begin position="353"/>
        <end position="412"/>
    </location>
</feature>
<proteinExistence type="predicted"/>
<feature type="signal peptide" evidence="3">
    <location>
        <begin position="1"/>
        <end position="23"/>
    </location>
</feature>
<keyword evidence="2" id="KW-0812">Transmembrane</keyword>
<evidence type="ECO:0000256" key="3">
    <source>
        <dbReference type="SAM" id="SignalP"/>
    </source>
</evidence>
<evidence type="ECO:0000256" key="2">
    <source>
        <dbReference type="SAM" id="Phobius"/>
    </source>
</evidence>
<name>A0A2N3N5C9_9PEZI</name>
<comment type="caution">
    <text evidence="4">The sequence shown here is derived from an EMBL/GenBank/DDBJ whole genome shotgun (WGS) entry which is preliminary data.</text>
</comment>
<sequence>MAASIPAPLLFPVLLSLLCSSAAQEYGYIELPEPTLMPRYYLGDPRPTLQKRQNKCEEGHHQCVDVGFADTCCADDRYCYVDHVAVTARCCPLELNCDSTCGSLQYYCPSTTSIVSAELTVASVIPACCSRACTSKGFYRCEESAGGQCCPYGNVCANSLCLSTKTTAPAPRVTALDEGCTTSQTKCDDGQGCCNVWQVCTSLSGSPVCAPGPSMTTVWGQEEDDSGTLSDGAKAGIGAGVAIGASAATAGLTWLWLSRRRRARAMANAASSGEEEFMEEAVGSPDPPTTSGLTRDYFGPNAVDGPLTERDGDEALTPGQRDRGVPAQPHAPEDIAAPVEIDSRNISAPVASERAYPSPLPPFDATAPETPEHRAELYGSEVIPLVVEAPGNETPSRAASPESEAPKSPKTK</sequence>
<evidence type="ECO:0000313" key="5">
    <source>
        <dbReference type="Proteomes" id="UP000233524"/>
    </source>
</evidence>
<keyword evidence="2" id="KW-0472">Membrane</keyword>
<dbReference type="EMBL" id="NLAX01000701">
    <property type="protein sequence ID" value="PKS07635.1"/>
    <property type="molecule type" value="Genomic_DNA"/>
</dbReference>